<keyword evidence="4" id="KW-1185">Reference proteome</keyword>
<feature type="transmembrane region" description="Helical" evidence="2">
    <location>
        <begin position="42"/>
        <end position="60"/>
    </location>
</feature>
<feature type="compositionally biased region" description="Basic and acidic residues" evidence="1">
    <location>
        <begin position="108"/>
        <end position="121"/>
    </location>
</feature>
<dbReference type="RefSeq" id="WP_184916851.1">
    <property type="nucleotide sequence ID" value="NZ_JACHMO010000001.1"/>
</dbReference>
<sequence>MWQYALWGLVGAASNCGVVFLEASRRVKGWPWARPRGPGGGVYAASILVHLGLGALTAGALADSLIVTNSFVAFGTGVAAVALVKKAGSYALTTVSSTKDDDQQEEQDDHRTADRGDDHGA</sequence>
<protein>
    <submittedName>
        <fullName evidence="3">Uncharacterized protein</fullName>
    </submittedName>
</protein>
<feature type="region of interest" description="Disordered" evidence="1">
    <location>
        <begin position="95"/>
        <end position="121"/>
    </location>
</feature>
<feature type="transmembrane region" description="Helical" evidence="2">
    <location>
        <begin position="6"/>
        <end position="21"/>
    </location>
</feature>
<dbReference type="AlphaFoldDB" id="A0A7W9LYV6"/>
<organism evidence="3 4">
    <name type="scientific">Saccharothrix ecbatanensis</name>
    <dbReference type="NCBI Taxonomy" id="1105145"/>
    <lineage>
        <taxon>Bacteria</taxon>
        <taxon>Bacillati</taxon>
        <taxon>Actinomycetota</taxon>
        <taxon>Actinomycetes</taxon>
        <taxon>Pseudonocardiales</taxon>
        <taxon>Pseudonocardiaceae</taxon>
        <taxon>Saccharothrix</taxon>
    </lineage>
</organism>
<gene>
    <name evidence="3" type="ORF">F4560_001022</name>
</gene>
<evidence type="ECO:0000256" key="1">
    <source>
        <dbReference type="SAM" id="MobiDB-lite"/>
    </source>
</evidence>
<keyword evidence="2" id="KW-0812">Transmembrane</keyword>
<evidence type="ECO:0000313" key="4">
    <source>
        <dbReference type="Proteomes" id="UP000552097"/>
    </source>
</evidence>
<comment type="caution">
    <text evidence="3">The sequence shown here is derived from an EMBL/GenBank/DDBJ whole genome shotgun (WGS) entry which is preliminary data.</text>
</comment>
<name>A0A7W9LYV6_9PSEU</name>
<reference evidence="3 4" key="1">
    <citation type="submission" date="2020-08" db="EMBL/GenBank/DDBJ databases">
        <title>Sequencing the genomes of 1000 actinobacteria strains.</title>
        <authorList>
            <person name="Klenk H.-P."/>
        </authorList>
    </citation>
    <scope>NUCLEOTIDE SEQUENCE [LARGE SCALE GENOMIC DNA]</scope>
    <source>
        <strain evidence="3 4">DSM 45486</strain>
    </source>
</reference>
<dbReference type="EMBL" id="JACHMO010000001">
    <property type="protein sequence ID" value="MBB5801254.1"/>
    <property type="molecule type" value="Genomic_DNA"/>
</dbReference>
<keyword evidence="2" id="KW-0472">Membrane</keyword>
<feature type="transmembrane region" description="Helical" evidence="2">
    <location>
        <begin position="66"/>
        <end position="84"/>
    </location>
</feature>
<proteinExistence type="predicted"/>
<keyword evidence="2" id="KW-1133">Transmembrane helix</keyword>
<accession>A0A7W9LYV6</accession>
<evidence type="ECO:0000313" key="3">
    <source>
        <dbReference type="EMBL" id="MBB5801254.1"/>
    </source>
</evidence>
<dbReference type="Proteomes" id="UP000552097">
    <property type="component" value="Unassembled WGS sequence"/>
</dbReference>
<evidence type="ECO:0000256" key="2">
    <source>
        <dbReference type="SAM" id="Phobius"/>
    </source>
</evidence>